<evidence type="ECO:0000313" key="3">
    <source>
        <dbReference type="EMBL" id="RNB47572.1"/>
    </source>
</evidence>
<dbReference type="AlphaFoldDB" id="A0A3M8A8Y6"/>
<accession>A0A3M8A8Y6</accession>
<feature type="transmembrane region" description="Helical" evidence="1">
    <location>
        <begin position="95"/>
        <end position="116"/>
    </location>
</feature>
<reference evidence="2 5" key="2">
    <citation type="submission" date="2019-06" db="EMBL/GenBank/DDBJ databases">
        <title>Whole genome shotgun sequence of Brevibacillus agri NBRC 15538.</title>
        <authorList>
            <person name="Hosoyama A."/>
            <person name="Uohara A."/>
            <person name="Ohji S."/>
            <person name="Ichikawa N."/>
        </authorList>
    </citation>
    <scope>NUCLEOTIDE SEQUENCE [LARGE SCALE GENOMIC DNA]</scope>
    <source>
        <strain evidence="2 5">NBRC 15538</strain>
    </source>
</reference>
<dbReference type="InterPro" id="IPR010718">
    <property type="entry name" value="DUF1294"/>
</dbReference>
<dbReference type="GeneID" id="82812712"/>
<comment type="caution">
    <text evidence="3">The sequence shown here is derived from an EMBL/GenBank/DDBJ whole genome shotgun (WGS) entry which is preliminary data.</text>
</comment>
<dbReference type="Pfam" id="PF06961">
    <property type="entry name" value="DUF1294"/>
    <property type="match status" value="1"/>
</dbReference>
<dbReference type="RefSeq" id="WP_026557750.1">
    <property type="nucleotide sequence ID" value="NZ_BJOD01000044.1"/>
</dbReference>
<protein>
    <submittedName>
        <fullName evidence="3">DUF1294 domain-containing protein</fullName>
    </submittedName>
</protein>
<evidence type="ECO:0000256" key="1">
    <source>
        <dbReference type="SAM" id="Phobius"/>
    </source>
</evidence>
<feature type="transmembrane region" description="Helical" evidence="1">
    <location>
        <begin position="70"/>
        <end position="89"/>
    </location>
</feature>
<dbReference type="Proteomes" id="UP000276178">
    <property type="component" value="Unassembled WGS sequence"/>
</dbReference>
<dbReference type="EMBL" id="RHHN01000093">
    <property type="protein sequence ID" value="RNB47572.1"/>
    <property type="molecule type" value="Genomic_DNA"/>
</dbReference>
<sequence>MRHEQVAIHRRNRNLVLAAGWLLVLAGYFSYEAIVVAAGALVLNGYAWFLMRADKRLAKKKSWRIPEASLLLAAFLGGGPGALAGMLIHRHKTRHASFLFLVPLFCMLQIALVVWIGRQ</sequence>
<evidence type="ECO:0000313" key="2">
    <source>
        <dbReference type="EMBL" id="GED27560.1"/>
    </source>
</evidence>
<name>A0A3M8A8Y6_9BACL</name>
<dbReference type="OrthoDB" id="1698854at2"/>
<proteinExistence type="predicted"/>
<reference evidence="3 4" key="1">
    <citation type="submission" date="2018-10" db="EMBL/GenBank/DDBJ databases">
        <title>Phylogenomics of Brevibacillus.</title>
        <authorList>
            <person name="Dunlap C."/>
        </authorList>
    </citation>
    <scope>NUCLEOTIDE SEQUENCE [LARGE SCALE GENOMIC DNA]</scope>
    <source>
        <strain evidence="3 4">NRRL NRS 1219</strain>
    </source>
</reference>
<organism evidence="3 4">
    <name type="scientific">Brevibacillus agri</name>
    <dbReference type="NCBI Taxonomy" id="51101"/>
    <lineage>
        <taxon>Bacteria</taxon>
        <taxon>Bacillati</taxon>
        <taxon>Bacillota</taxon>
        <taxon>Bacilli</taxon>
        <taxon>Bacillales</taxon>
        <taxon>Paenibacillaceae</taxon>
        <taxon>Brevibacillus</taxon>
    </lineage>
</organism>
<evidence type="ECO:0000313" key="4">
    <source>
        <dbReference type="Proteomes" id="UP000276178"/>
    </source>
</evidence>
<dbReference type="Proteomes" id="UP000317180">
    <property type="component" value="Unassembled WGS sequence"/>
</dbReference>
<dbReference type="EMBL" id="BJOD01000044">
    <property type="protein sequence ID" value="GED27560.1"/>
    <property type="molecule type" value="Genomic_DNA"/>
</dbReference>
<gene>
    <name evidence="2" type="ORF">BAG01nite_36620</name>
    <name evidence="3" type="ORF">EB820_24485</name>
</gene>
<keyword evidence="1" id="KW-0812">Transmembrane</keyword>
<keyword evidence="5" id="KW-1185">Reference proteome</keyword>
<evidence type="ECO:0000313" key="5">
    <source>
        <dbReference type="Proteomes" id="UP000317180"/>
    </source>
</evidence>
<keyword evidence="1" id="KW-0472">Membrane</keyword>
<keyword evidence="1" id="KW-1133">Transmembrane helix</keyword>